<dbReference type="STRING" id="1401685.P857_940"/>
<dbReference type="Proteomes" id="UP000018951">
    <property type="component" value="Unassembled WGS sequence"/>
</dbReference>
<comment type="function">
    <text evidence="4 5">Required for flagellar hook formation. May act as a scaffolding protein.</text>
</comment>
<dbReference type="Pfam" id="PF13860">
    <property type="entry name" value="FlgD_ig"/>
    <property type="match status" value="1"/>
</dbReference>
<evidence type="ECO:0000256" key="3">
    <source>
        <dbReference type="ARBA" id="ARBA00022795"/>
    </source>
</evidence>
<evidence type="ECO:0000256" key="2">
    <source>
        <dbReference type="ARBA" id="ARBA00016013"/>
    </source>
</evidence>
<dbReference type="InterPro" id="IPR005648">
    <property type="entry name" value="FlgD"/>
</dbReference>
<comment type="caution">
    <text evidence="7">The sequence shown here is derived from an EMBL/GenBank/DDBJ whole genome shotgun (WGS) entry which is preliminary data.</text>
</comment>
<sequence>MIVDPSNHAKAQDDFMQMFLAEVKFTDPTNPNGSADLMNMVSSFTMIEQMNNMNNNLVEIKQNIVPSNDNESLMNKMNRYSNFMNKYINADRSHIHYTGSDTMVNFALDQNVATVKIDIVNELTGKSVKTVTMDNLNKGDYTVLWDGTDSQDDPVSEGRYQVLFKAYNNNGTECNDAVKDLQDKKVQGIRILDNEIYLVLEDDMLVNSSNITNIRM</sequence>
<dbReference type="GO" id="GO:0044781">
    <property type="term" value="P:bacterial-type flagellum organization"/>
    <property type="evidence" value="ECO:0007669"/>
    <property type="project" value="UniProtKB-UniRule"/>
</dbReference>
<accession>W2V101</accession>
<keyword evidence="3 5" id="KW-1005">Bacterial flagellum biogenesis</keyword>
<evidence type="ECO:0000313" key="7">
    <source>
        <dbReference type="EMBL" id="ETO91765.1"/>
    </source>
</evidence>
<evidence type="ECO:0000256" key="4">
    <source>
        <dbReference type="ARBA" id="ARBA00024746"/>
    </source>
</evidence>
<dbReference type="InterPro" id="IPR025965">
    <property type="entry name" value="FlgD/Vpr_Ig-like"/>
</dbReference>
<dbReference type="Pfam" id="PF03963">
    <property type="entry name" value="FlgD"/>
    <property type="match status" value="1"/>
</dbReference>
<evidence type="ECO:0000259" key="6">
    <source>
        <dbReference type="Pfam" id="PF13860"/>
    </source>
</evidence>
<evidence type="ECO:0000313" key="8">
    <source>
        <dbReference type="Proteomes" id="UP000018951"/>
    </source>
</evidence>
<organism evidence="7 8">
    <name type="scientific">Candidatus Xenolissoclinum pacificiensis L6</name>
    <dbReference type="NCBI Taxonomy" id="1401685"/>
    <lineage>
        <taxon>Bacteria</taxon>
        <taxon>Pseudomonadati</taxon>
        <taxon>Pseudomonadota</taxon>
        <taxon>Alphaproteobacteria</taxon>
        <taxon>Rickettsiales</taxon>
        <taxon>Anaplasmataceae</taxon>
        <taxon>Candidatus Xenolissoclinum</taxon>
    </lineage>
</organism>
<dbReference type="AlphaFoldDB" id="W2V101"/>
<name>W2V101_9RICK</name>
<protein>
    <recommendedName>
        <fullName evidence="2 5">Basal-body rod modification protein FlgD</fullName>
    </recommendedName>
</protein>
<dbReference type="Gene3D" id="2.60.40.4070">
    <property type="match status" value="1"/>
</dbReference>
<proteinExistence type="inferred from homology"/>
<evidence type="ECO:0000256" key="5">
    <source>
        <dbReference type="RuleBase" id="RU362076"/>
    </source>
</evidence>
<comment type="similarity">
    <text evidence="1 5">Belongs to the FlgD family.</text>
</comment>
<reference evidence="7 8" key="1">
    <citation type="journal article" date="2013" name="PLoS ONE">
        <title>Bacterial endosymbiosis in a chordate host: long-term co-evolution and conservation of secondary metabolism.</title>
        <authorList>
            <person name="Kwan J.C."/>
            <person name="Schmidt E.W."/>
        </authorList>
    </citation>
    <scope>NUCLEOTIDE SEQUENCE [LARGE SCALE GENOMIC DNA]</scope>
    <source>
        <strain evidence="8">L6</strain>
    </source>
</reference>
<evidence type="ECO:0000256" key="1">
    <source>
        <dbReference type="ARBA" id="ARBA00010577"/>
    </source>
</evidence>
<dbReference type="EMBL" id="AXCJ01000001">
    <property type="protein sequence ID" value="ETO91765.1"/>
    <property type="molecule type" value="Genomic_DNA"/>
</dbReference>
<keyword evidence="8" id="KW-1185">Reference proteome</keyword>
<feature type="domain" description="FlgD/Vpr Ig-like" evidence="6">
    <location>
        <begin position="101"/>
        <end position="168"/>
    </location>
</feature>
<gene>
    <name evidence="7" type="ORF">P857_940</name>
</gene>
<dbReference type="Gene3D" id="2.30.30.910">
    <property type="match status" value="1"/>
</dbReference>